<dbReference type="EMBL" id="JBFOLK010000003">
    <property type="protein sequence ID" value="KAL2526399.1"/>
    <property type="molecule type" value="Genomic_DNA"/>
</dbReference>
<accession>A0ABD1UMY6</accession>
<protein>
    <submittedName>
        <fullName evidence="2">Uncharacterized protein</fullName>
    </submittedName>
</protein>
<evidence type="ECO:0000313" key="3">
    <source>
        <dbReference type="Proteomes" id="UP001604336"/>
    </source>
</evidence>
<keyword evidence="1" id="KW-1133">Transmembrane helix</keyword>
<evidence type="ECO:0000256" key="1">
    <source>
        <dbReference type="SAM" id="Phobius"/>
    </source>
</evidence>
<feature type="transmembrane region" description="Helical" evidence="1">
    <location>
        <begin position="95"/>
        <end position="116"/>
    </location>
</feature>
<comment type="caution">
    <text evidence="2">The sequence shown here is derived from an EMBL/GenBank/DDBJ whole genome shotgun (WGS) entry which is preliminary data.</text>
</comment>
<proteinExistence type="predicted"/>
<feature type="transmembrane region" description="Helical" evidence="1">
    <location>
        <begin position="122"/>
        <end position="142"/>
    </location>
</feature>
<dbReference type="InterPro" id="IPR036691">
    <property type="entry name" value="Endo/exonu/phosph_ase_sf"/>
</dbReference>
<dbReference type="AlphaFoldDB" id="A0ABD1UMY6"/>
<dbReference type="Proteomes" id="UP001604336">
    <property type="component" value="Unassembled WGS sequence"/>
</dbReference>
<sequence>MGGSSPDIPSVDRPWLVGGDFNVIAHNGERIGRNTRDKGTSNFVDIMMDCGLTDVGYSGTSSEVFESPETIQPSAVSFFQELLSALPQLVDLFDLVLYLDWCLMKTICSLIGLLLWLRCENLFLVLIQTVSLGQMGFHLTFFKSVRDIALEDVFQAVLEFIVGGHLPGDFAATSIFLLPKWDNVCRWS</sequence>
<keyword evidence="1" id="KW-0812">Transmembrane</keyword>
<keyword evidence="1" id="KW-0472">Membrane</keyword>
<gene>
    <name evidence="2" type="ORF">Adt_11453</name>
</gene>
<name>A0ABD1UMY6_9LAMI</name>
<evidence type="ECO:0000313" key="2">
    <source>
        <dbReference type="EMBL" id="KAL2526399.1"/>
    </source>
</evidence>
<organism evidence="2 3">
    <name type="scientific">Abeliophyllum distichum</name>
    <dbReference type="NCBI Taxonomy" id="126358"/>
    <lineage>
        <taxon>Eukaryota</taxon>
        <taxon>Viridiplantae</taxon>
        <taxon>Streptophyta</taxon>
        <taxon>Embryophyta</taxon>
        <taxon>Tracheophyta</taxon>
        <taxon>Spermatophyta</taxon>
        <taxon>Magnoliopsida</taxon>
        <taxon>eudicotyledons</taxon>
        <taxon>Gunneridae</taxon>
        <taxon>Pentapetalae</taxon>
        <taxon>asterids</taxon>
        <taxon>lamiids</taxon>
        <taxon>Lamiales</taxon>
        <taxon>Oleaceae</taxon>
        <taxon>Forsythieae</taxon>
        <taxon>Abeliophyllum</taxon>
    </lineage>
</organism>
<keyword evidence="3" id="KW-1185">Reference proteome</keyword>
<reference evidence="3" key="1">
    <citation type="submission" date="2024-07" db="EMBL/GenBank/DDBJ databases">
        <title>Two chromosome-level genome assemblies of Korean endemic species Abeliophyllum distichum and Forsythia ovata (Oleaceae).</title>
        <authorList>
            <person name="Jang H."/>
        </authorList>
    </citation>
    <scope>NUCLEOTIDE SEQUENCE [LARGE SCALE GENOMIC DNA]</scope>
</reference>
<dbReference type="Gene3D" id="3.60.10.10">
    <property type="entry name" value="Endonuclease/exonuclease/phosphatase"/>
    <property type="match status" value="1"/>
</dbReference>